<keyword evidence="6 8" id="KW-0067">ATP-binding</keyword>
<sequence>MQPIYLVNNFGQSNHLIKRILRDLEIDAVMIKNDTPAKEVEDNCRGIILSGGPSLERAGFGPEYVDLGLPVLGICLGLHIIATRRGGSVQPGKMGGFGGVEVKILEDNPLFEGYPDTISVWASHADEVNKIPEGFTLSAVSDICPAEAISKVDENIYGIQWHPEVSHTFEGQRIFENFDRITRENI</sequence>
<dbReference type="FunFam" id="3.40.50.880:FF:000047">
    <property type="entry name" value="GMP synthase [glutamine-hydrolyzing] subunit A"/>
    <property type="match status" value="1"/>
</dbReference>
<dbReference type="InterPro" id="IPR004739">
    <property type="entry name" value="GMP_synth_GATase"/>
</dbReference>
<dbReference type="EC" id="6.3.5.2" evidence="8"/>
<dbReference type="PRINTS" id="PR00097">
    <property type="entry name" value="ANTSNTHASEII"/>
</dbReference>
<dbReference type="NCBIfam" id="NF001975">
    <property type="entry name" value="PRK00758.1"/>
    <property type="match status" value="1"/>
</dbReference>
<comment type="catalytic activity">
    <reaction evidence="8">
        <text>XMP + L-glutamine + ATP + H2O = GMP + L-glutamate + AMP + diphosphate + 2 H(+)</text>
        <dbReference type="Rhea" id="RHEA:11680"/>
        <dbReference type="ChEBI" id="CHEBI:15377"/>
        <dbReference type="ChEBI" id="CHEBI:15378"/>
        <dbReference type="ChEBI" id="CHEBI:29985"/>
        <dbReference type="ChEBI" id="CHEBI:30616"/>
        <dbReference type="ChEBI" id="CHEBI:33019"/>
        <dbReference type="ChEBI" id="CHEBI:57464"/>
        <dbReference type="ChEBI" id="CHEBI:58115"/>
        <dbReference type="ChEBI" id="CHEBI:58359"/>
        <dbReference type="ChEBI" id="CHEBI:456215"/>
        <dbReference type="EC" id="6.3.5.2"/>
    </reaction>
</comment>
<gene>
    <name evidence="8" type="primary">guaAA</name>
    <name evidence="10" type="ORF">L6E24_05180</name>
</gene>
<dbReference type="PANTHER" id="PTHR11922:SF2">
    <property type="entry name" value="GMP SYNTHASE [GLUTAMINE-HYDROLYZING]"/>
    <property type="match status" value="1"/>
</dbReference>
<dbReference type="HAMAP" id="MF_01510">
    <property type="entry name" value="GMP_synthase_A"/>
    <property type="match status" value="1"/>
</dbReference>
<dbReference type="GO" id="GO:0003921">
    <property type="term" value="F:GMP synthase activity"/>
    <property type="evidence" value="ECO:0007669"/>
    <property type="project" value="TreeGrafter"/>
</dbReference>
<feature type="active site" description="Nucleophile" evidence="8">
    <location>
        <position position="75"/>
    </location>
</feature>
<name>A0A9E7TMP6_9EURY</name>
<dbReference type="AlphaFoldDB" id="A0A9E7TMP6"/>
<comment type="function">
    <text evidence="1 8">Catalyzes the synthesis of GMP from XMP.</text>
</comment>
<accession>A0A9E7TMP6</accession>
<organism evidence="10 11">
    <name type="scientific">Methanoplanus endosymbiosus</name>
    <dbReference type="NCBI Taxonomy" id="33865"/>
    <lineage>
        <taxon>Archaea</taxon>
        <taxon>Methanobacteriati</taxon>
        <taxon>Methanobacteriota</taxon>
        <taxon>Stenosarchaea group</taxon>
        <taxon>Methanomicrobia</taxon>
        <taxon>Methanomicrobiales</taxon>
        <taxon>Methanomicrobiaceae</taxon>
        <taxon>Methanoplanus</taxon>
    </lineage>
</organism>
<dbReference type="Proteomes" id="UP001060368">
    <property type="component" value="Chromosome"/>
</dbReference>
<dbReference type="GO" id="GO:0005829">
    <property type="term" value="C:cytosol"/>
    <property type="evidence" value="ECO:0007669"/>
    <property type="project" value="TreeGrafter"/>
</dbReference>
<keyword evidence="3 8" id="KW-0547">Nucleotide-binding</keyword>
<dbReference type="NCBIfam" id="TIGR00888">
    <property type="entry name" value="guaA_Nterm"/>
    <property type="match status" value="1"/>
</dbReference>
<dbReference type="PRINTS" id="PR00096">
    <property type="entry name" value="GATASE"/>
</dbReference>
<evidence type="ECO:0000256" key="7">
    <source>
        <dbReference type="ARBA" id="ARBA00022962"/>
    </source>
</evidence>
<keyword evidence="5 8" id="KW-0658">Purine biosynthesis</keyword>
<keyword evidence="4 8" id="KW-0332">GMP biosynthesis</keyword>
<dbReference type="KEGG" id="mend:L6E24_05180"/>
<dbReference type="PROSITE" id="PS51273">
    <property type="entry name" value="GATASE_TYPE_1"/>
    <property type="match status" value="1"/>
</dbReference>
<dbReference type="CDD" id="cd01742">
    <property type="entry name" value="GATase1_GMP_Synthase"/>
    <property type="match status" value="1"/>
</dbReference>
<dbReference type="InterPro" id="IPR029062">
    <property type="entry name" value="Class_I_gatase-like"/>
</dbReference>
<dbReference type="InterPro" id="IPR017926">
    <property type="entry name" value="GATASE"/>
</dbReference>
<dbReference type="SUPFAM" id="SSF52317">
    <property type="entry name" value="Class I glutamine amidotransferase-like"/>
    <property type="match status" value="1"/>
</dbReference>
<feature type="active site" evidence="8">
    <location>
        <position position="164"/>
    </location>
</feature>
<dbReference type="RefSeq" id="WP_257743648.1">
    <property type="nucleotide sequence ID" value="NZ_CP096115.1"/>
</dbReference>
<protein>
    <recommendedName>
        <fullName evidence="8">GMP synthase [glutamine-hydrolyzing] subunit A</fullName>
        <ecNumber evidence="8">6.3.5.2</ecNumber>
    </recommendedName>
    <alternativeName>
        <fullName evidence="8">Glutamine amidotransferase</fullName>
    </alternativeName>
</protein>
<evidence type="ECO:0000256" key="5">
    <source>
        <dbReference type="ARBA" id="ARBA00022755"/>
    </source>
</evidence>
<dbReference type="InterPro" id="IPR023686">
    <property type="entry name" value="GMP_synthase_A"/>
</dbReference>
<proteinExistence type="inferred from homology"/>
<dbReference type="EMBL" id="CP096115">
    <property type="protein sequence ID" value="UUX93511.1"/>
    <property type="molecule type" value="Genomic_DNA"/>
</dbReference>
<evidence type="ECO:0000256" key="2">
    <source>
        <dbReference type="ARBA" id="ARBA00022598"/>
    </source>
</evidence>
<comment type="subunit">
    <text evidence="8">Heterodimer composed of a glutamine amidotransferase subunit (A) and a GMP-binding subunit (B).</text>
</comment>
<evidence type="ECO:0000256" key="1">
    <source>
        <dbReference type="ARBA" id="ARBA00002332"/>
    </source>
</evidence>
<reference evidence="10" key="1">
    <citation type="submission" date="2022-04" db="EMBL/GenBank/DDBJ databases">
        <title>Complete genome of Methanoplanus endosymbiosus DSM 3599.</title>
        <authorList>
            <person name="Chen S.-C."/>
            <person name="You Y.-T."/>
            <person name="Zhou Y.-Z."/>
            <person name="Lai M.-C."/>
        </authorList>
    </citation>
    <scope>NUCLEOTIDE SEQUENCE</scope>
    <source>
        <strain evidence="10">DSM 3599</strain>
    </source>
</reference>
<evidence type="ECO:0000256" key="6">
    <source>
        <dbReference type="ARBA" id="ARBA00022840"/>
    </source>
</evidence>
<dbReference type="Pfam" id="PF00117">
    <property type="entry name" value="GATase"/>
    <property type="match status" value="1"/>
</dbReference>
<evidence type="ECO:0000313" key="10">
    <source>
        <dbReference type="EMBL" id="UUX93511.1"/>
    </source>
</evidence>
<evidence type="ECO:0000256" key="3">
    <source>
        <dbReference type="ARBA" id="ARBA00022741"/>
    </source>
</evidence>
<keyword evidence="2 8" id="KW-0436">Ligase</keyword>
<evidence type="ECO:0000259" key="9">
    <source>
        <dbReference type="Pfam" id="PF00117"/>
    </source>
</evidence>
<dbReference type="GeneID" id="74307066"/>
<evidence type="ECO:0000256" key="8">
    <source>
        <dbReference type="HAMAP-Rule" id="MF_01510"/>
    </source>
</evidence>
<evidence type="ECO:0000256" key="4">
    <source>
        <dbReference type="ARBA" id="ARBA00022749"/>
    </source>
</evidence>
<keyword evidence="7 8" id="KW-0315">Glutamine amidotransferase</keyword>
<keyword evidence="11" id="KW-1185">Reference proteome</keyword>
<dbReference type="GO" id="GO:0005524">
    <property type="term" value="F:ATP binding"/>
    <property type="evidence" value="ECO:0007669"/>
    <property type="project" value="UniProtKB-KW"/>
</dbReference>
<dbReference type="Gene3D" id="3.40.50.880">
    <property type="match status" value="1"/>
</dbReference>
<feature type="domain" description="Glutamine amidotransferase" evidence="9">
    <location>
        <begin position="6"/>
        <end position="178"/>
    </location>
</feature>
<comment type="pathway">
    <text evidence="8">Purine metabolism; GMP biosynthesis; GMP from XMP (L-Gln route): step 1/1.</text>
</comment>
<evidence type="ECO:0000313" key="11">
    <source>
        <dbReference type="Proteomes" id="UP001060368"/>
    </source>
</evidence>
<feature type="active site" evidence="8">
    <location>
        <position position="162"/>
    </location>
</feature>
<dbReference type="PANTHER" id="PTHR11922">
    <property type="entry name" value="GMP SYNTHASE-RELATED"/>
    <property type="match status" value="1"/>
</dbReference>